<proteinExistence type="evidence at transcript level"/>
<keyword evidence="1" id="KW-0472">Membrane</keyword>
<keyword evidence="1" id="KW-0812">Transmembrane</keyword>
<keyword evidence="1" id="KW-1133">Transmembrane helix</keyword>
<feature type="transmembrane region" description="Helical" evidence="1">
    <location>
        <begin position="77"/>
        <end position="94"/>
    </location>
</feature>
<organism evidence="2">
    <name type="scientific">Pfiesteria piscicida</name>
    <name type="common">Phantom dinoflagellate</name>
    <dbReference type="NCBI Taxonomy" id="71001"/>
    <lineage>
        <taxon>Eukaryota</taxon>
        <taxon>Sar</taxon>
        <taxon>Alveolata</taxon>
        <taxon>Dinophyceae</taxon>
        <taxon>Peridiniales</taxon>
        <taxon>Pfiesteriaceae</taxon>
        <taxon>Pfiesteria</taxon>
    </lineage>
</organism>
<feature type="transmembrane region" description="Helical" evidence="1">
    <location>
        <begin position="106"/>
        <end position="126"/>
    </location>
</feature>
<reference evidence="2" key="1">
    <citation type="journal article" date="2007" name="Proc. Natl. Acad. Sci. U.S.A.">
        <title>Spliced leader RNA trans-splicing in dinoflagellates.</title>
        <authorList>
            <person name="Zhang H."/>
            <person name="Hou Y."/>
            <person name="Miranda L."/>
            <person name="Campbell D.A."/>
            <person name="Sturm N.R."/>
            <person name="Gaasterland T."/>
            <person name="Lin S."/>
        </authorList>
    </citation>
    <scope>NUCLEOTIDE SEQUENCE</scope>
</reference>
<dbReference type="EMBL" id="DQ864920">
    <property type="protein sequence ID" value="ABI14335.1"/>
    <property type="molecule type" value="mRNA"/>
</dbReference>
<dbReference type="AlphaFoldDB" id="A3E3R8"/>
<sequence length="136" mass="14394">MGGGQKDAPNAAPCAAVLALEGFFLAACGCYGSWMQNWRPGTMHSAYSGLGAMVVLLLCAGMTVSGAHLVYKIGVHLALVFQAVFVLVFTIQSYRSYNVPEKADRHTLFIVMDIGSVVGLALMIALKPKKGKESVA</sequence>
<feature type="transmembrane region" description="Helical" evidence="1">
    <location>
        <begin position="46"/>
        <end position="70"/>
    </location>
</feature>
<evidence type="ECO:0000256" key="1">
    <source>
        <dbReference type="SAM" id="Phobius"/>
    </source>
</evidence>
<feature type="transmembrane region" description="Helical" evidence="1">
    <location>
        <begin position="12"/>
        <end position="34"/>
    </location>
</feature>
<evidence type="ECO:0000313" key="2">
    <source>
        <dbReference type="EMBL" id="ABI14335.1"/>
    </source>
</evidence>
<protein>
    <submittedName>
        <fullName evidence="2">Uncharacterized protein</fullName>
    </submittedName>
</protein>
<name>A3E3R8_PFIPI</name>
<accession>A3E3R8</accession>